<dbReference type="InterPro" id="IPR050984">
    <property type="entry name" value="Gfo/Idh/MocA_domain"/>
</dbReference>
<evidence type="ECO:0000313" key="7">
    <source>
        <dbReference type="EMBL" id="PNP45620.1"/>
    </source>
</evidence>
<proteinExistence type="inferred from homology"/>
<protein>
    <recommendedName>
        <fullName evidence="3">D-xylose 1-dehydrogenase (NADP(+), D-xylono-1,5-lactone-forming)</fullName>
        <ecNumber evidence="3">1.1.1.179</ecNumber>
    </recommendedName>
    <alternativeName>
        <fullName evidence="4">D-xylose-NADP dehydrogenase</fullName>
    </alternativeName>
</protein>
<evidence type="ECO:0000256" key="1">
    <source>
        <dbReference type="ARBA" id="ARBA00010928"/>
    </source>
</evidence>
<dbReference type="GO" id="GO:0000166">
    <property type="term" value="F:nucleotide binding"/>
    <property type="evidence" value="ECO:0007669"/>
    <property type="project" value="InterPro"/>
</dbReference>
<dbReference type="InterPro" id="IPR036291">
    <property type="entry name" value="NAD(P)-bd_dom_sf"/>
</dbReference>
<dbReference type="OrthoDB" id="6417021at2759"/>
<evidence type="ECO:0000256" key="5">
    <source>
        <dbReference type="ARBA" id="ARBA00049233"/>
    </source>
</evidence>
<dbReference type="SUPFAM" id="SSF55347">
    <property type="entry name" value="Glyceraldehyde-3-phosphate dehydrogenase-like, C-terminal domain"/>
    <property type="match status" value="1"/>
</dbReference>
<evidence type="ECO:0000256" key="4">
    <source>
        <dbReference type="ARBA" id="ARBA00042988"/>
    </source>
</evidence>
<dbReference type="Proteomes" id="UP000236546">
    <property type="component" value="Unassembled WGS sequence"/>
</dbReference>
<dbReference type="EMBL" id="MTYH01000024">
    <property type="protein sequence ID" value="PNP45620.1"/>
    <property type="molecule type" value="Genomic_DNA"/>
</dbReference>
<organism evidence="7 8">
    <name type="scientific">Trichoderma gamsii</name>
    <dbReference type="NCBI Taxonomy" id="398673"/>
    <lineage>
        <taxon>Eukaryota</taxon>
        <taxon>Fungi</taxon>
        <taxon>Dikarya</taxon>
        <taxon>Ascomycota</taxon>
        <taxon>Pezizomycotina</taxon>
        <taxon>Sordariomycetes</taxon>
        <taxon>Hypocreomycetidae</taxon>
        <taxon>Hypocreales</taxon>
        <taxon>Hypocreaceae</taxon>
        <taxon>Trichoderma</taxon>
    </lineage>
</organism>
<dbReference type="Gene3D" id="3.40.50.720">
    <property type="entry name" value="NAD(P)-binding Rossmann-like Domain"/>
    <property type="match status" value="1"/>
</dbReference>
<comment type="caution">
    <text evidence="7">The sequence shown here is derived from an EMBL/GenBank/DDBJ whole genome shotgun (WGS) entry which is preliminary data.</text>
</comment>
<dbReference type="PANTHER" id="PTHR22604">
    <property type="entry name" value="OXIDOREDUCTASES"/>
    <property type="match status" value="1"/>
</dbReference>
<keyword evidence="2" id="KW-0560">Oxidoreductase</keyword>
<comment type="similarity">
    <text evidence="1">Belongs to the Gfo/Idh/MocA family.</text>
</comment>
<dbReference type="SUPFAM" id="SSF51735">
    <property type="entry name" value="NAD(P)-binding Rossmann-fold domains"/>
    <property type="match status" value="1"/>
</dbReference>
<name>A0A2K0TJB0_9HYPO</name>
<dbReference type="GO" id="GO:0047837">
    <property type="term" value="F:D-xylose 1-dehydrogenase (NADP+) activity"/>
    <property type="evidence" value="ECO:0007669"/>
    <property type="project" value="UniProtKB-EC"/>
</dbReference>
<sequence>MSSMVEHIINAYNWWNGINKIKESLKEKNPDAIKFGVISAASINFSSFFDPVQTHQGAEIVAIAARSRAKAEAQVAKYRLTAAKVYNSYEEILQDPNVEAVYIPLPNGLHHKWAINALKAGKHVLIEKPVGSNAAEAKEIQDCAIENGKIALEAYHWRLHPAAHRVKEIIESGKYGHVTATSSKMIVPPGAVGSGDIRFHYALGGGASMDLCYVVSGSLYWASAPNDVKGTTFEVLEAKPQVSKLDKRVDEAMEATFVIRNADSARPPVVCTTTCKLVVPKFLGFIPQFWDLTPITVVELEQAKIELTAFIAPYIGHKIIITEKSGKKTVETLYKDGPVWGKRGESWWTTYRYQLEAFVDRVKAEKNQEPYNGPWVDMDESVKLMEIIDGIYKKAGMPLRGVE</sequence>
<feature type="domain" description="Gfo/Idh/MocA-like oxidoreductase N-terminal" evidence="6">
    <location>
        <begin position="34"/>
        <end position="152"/>
    </location>
</feature>
<dbReference type="EC" id="1.1.1.179" evidence="3"/>
<dbReference type="PANTHER" id="PTHR22604:SF105">
    <property type="entry name" value="TRANS-1,2-DIHYDROBENZENE-1,2-DIOL DEHYDROGENASE"/>
    <property type="match status" value="1"/>
</dbReference>
<dbReference type="AlphaFoldDB" id="A0A2K0TJB0"/>
<comment type="catalytic activity">
    <reaction evidence="5">
        <text>D-xylose + NADP(+) = D-xylono-1,5-lactone + NADPH + H(+)</text>
        <dbReference type="Rhea" id="RHEA:22000"/>
        <dbReference type="ChEBI" id="CHEBI:15378"/>
        <dbReference type="ChEBI" id="CHEBI:15867"/>
        <dbReference type="ChEBI" id="CHEBI:53455"/>
        <dbReference type="ChEBI" id="CHEBI:57783"/>
        <dbReference type="ChEBI" id="CHEBI:58349"/>
        <dbReference type="EC" id="1.1.1.179"/>
    </reaction>
</comment>
<evidence type="ECO:0000256" key="2">
    <source>
        <dbReference type="ARBA" id="ARBA00023002"/>
    </source>
</evidence>
<accession>A0A2K0TJB0</accession>
<gene>
    <name evidence="7" type="ORF">TGAMA5MH_02843</name>
</gene>
<reference evidence="7 8" key="1">
    <citation type="submission" date="2017-02" db="EMBL/GenBank/DDBJ databases">
        <title>Genomes of Trichoderma spp. with biocontrol activity.</title>
        <authorList>
            <person name="Gardiner D."/>
            <person name="Kazan K."/>
            <person name="Vos C."/>
            <person name="Harvey P."/>
        </authorList>
    </citation>
    <scope>NUCLEOTIDE SEQUENCE [LARGE SCALE GENOMIC DNA]</scope>
    <source>
        <strain evidence="7 8">A5MH</strain>
    </source>
</reference>
<dbReference type="Pfam" id="PF01408">
    <property type="entry name" value="GFO_IDH_MocA"/>
    <property type="match status" value="1"/>
</dbReference>
<evidence type="ECO:0000256" key="3">
    <source>
        <dbReference type="ARBA" id="ARBA00038984"/>
    </source>
</evidence>
<dbReference type="Gene3D" id="3.30.360.10">
    <property type="entry name" value="Dihydrodipicolinate Reductase, domain 2"/>
    <property type="match status" value="1"/>
</dbReference>
<evidence type="ECO:0000313" key="8">
    <source>
        <dbReference type="Proteomes" id="UP000236546"/>
    </source>
</evidence>
<dbReference type="InterPro" id="IPR000683">
    <property type="entry name" value="Gfo/Idh/MocA-like_OxRdtase_N"/>
</dbReference>
<evidence type="ECO:0000259" key="6">
    <source>
        <dbReference type="Pfam" id="PF01408"/>
    </source>
</evidence>